<proteinExistence type="predicted"/>
<gene>
    <name evidence="2" type="ORF">QDS18_06475</name>
</gene>
<keyword evidence="1" id="KW-1133">Transmembrane helix</keyword>
<sequence length="259" mass="29648">MKKWYYSRKFLFSFAALLTSVIAVSVYNNLNHILSNFLDFLKYGFGILGILTTLYNYYHKFHLFISRLKIIFLNSNATWNVSSVFDGNFDESILIKIKKKIEDIDGKAEFVMVDNNTIQAFSKGLNVFFDYATIYDADEDEHRGHLVLRIRDYNASYSLAMETLDEKIIPLMTLITQETKPEDSKYIFKIDFGKSNPFMGLAVKNIDKASIVDFSFMYNESKGISKRNVKVGKKGIECTTTTLSDFQTASGNFLSLVGD</sequence>
<keyword evidence="1" id="KW-0472">Membrane</keyword>
<dbReference type="AlphaFoldDB" id="A0AAP3ZVT6"/>
<evidence type="ECO:0000313" key="2">
    <source>
        <dbReference type="EMBL" id="MDH2330506.1"/>
    </source>
</evidence>
<protein>
    <submittedName>
        <fullName evidence="2">Uncharacterized protein</fullName>
    </submittedName>
</protein>
<keyword evidence="1" id="KW-0812">Transmembrane</keyword>
<dbReference type="Proteomes" id="UP001229409">
    <property type="component" value="Unassembled WGS sequence"/>
</dbReference>
<name>A0AAP3ZVT6_PAEPO</name>
<reference evidence="2" key="1">
    <citation type="submission" date="2023-04" db="EMBL/GenBank/DDBJ databases">
        <title>Uncovering the Secrets of Slow-Growing Bacteria in Tropical Savanna Soil through Cultivation and Genomic Analysis.</title>
        <authorList>
            <person name="Goncalves O.S."/>
            <person name="Santana M.F."/>
        </authorList>
    </citation>
    <scope>NUCLEOTIDE SEQUENCE</scope>
    <source>
        <strain evidence="2">ANTI</strain>
    </source>
</reference>
<evidence type="ECO:0000313" key="3">
    <source>
        <dbReference type="Proteomes" id="UP001229409"/>
    </source>
</evidence>
<evidence type="ECO:0000256" key="1">
    <source>
        <dbReference type="SAM" id="Phobius"/>
    </source>
</evidence>
<organism evidence="2 3">
    <name type="scientific">Paenibacillus polymyxa</name>
    <name type="common">Bacillus polymyxa</name>
    <dbReference type="NCBI Taxonomy" id="1406"/>
    <lineage>
        <taxon>Bacteria</taxon>
        <taxon>Bacillati</taxon>
        <taxon>Bacillota</taxon>
        <taxon>Bacilli</taxon>
        <taxon>Bacillales</taxon>
        <taxon>Paenibacillaceae</taxon>
        <taxon>Paenibacillus</taxon>
    </lineage>
</organism>
<dbReference type="EMBL" id="JARVWT010000002">
    <property type="protein sequence ID" value="MDH2330506.1"/>
    <property type="molecule type" value="Genomic_DNA"/>
</dbReference>
<feature type="transmembrane region" description="Helical" evidence="1">
    <location>
        <begin position="33"/>
        <end position="58"/>
    </location>
</feature>
<comment type="caution">
    <text evidence="2">The sequence shown here is derived from an EMBL/GenBank/DDBJ whole genome shotgun (WGS) entry which is preliminary data.</text>
</comment>
<accession>A0AAP3ZVT6</accession>
<dbReference type="RefSeq" id="WP_075154300.1">
    <property type="nucleotide sequence ID" value="NZ_CP011420.1"/>
</dbReference>